<organism evidence="1 2">
    <name type="scientific">Zopfia rhizophila CBS 207.26</name>
    <dbReference type="NCBI Taxonomy" id="1314779"/>
    <lineage>
        <taxon>Eukaryota</taxon>
        <taxon>Fungi</taxon>
        <taxon>Dikarya</taxon>
        <taxon>Ascomycota</taxon>
        <taxon>Pezizomycotina</taxon>
        <taxon>Dothideomycetes</taxon>
        <taxon>Dothideomycetes incertae sedis</taxon>
        <taxon>Zopfiaceae</taxon>
        <taxon>Zopfia</taxon>
    </lineage>
</organism>
<protein>
    <submittedName>
        <fullName evidence="1">Uncharacterized protein</fullName>
    </submittedName>
</protein>
<dbReference type="OrthoDB" id="3944083at2759"/>
<accession>A0A6A6E7C1</accession>
<reference evidence="1" key="1">
    <citation type="journal article" date="2020" name="Stud. Mycol.">
        <title>101 Dothideomycetes genomes: a test case for predicting lifestyles and emergence of pathogens.</title>
        <authorList>
            <person name="Haridas S."/>
            <person name="Albert R."/>
            <person name="Binder M."/>
            <person name="Bloem J."/>
            <person name="Labutti K."/>
            <person name="Salamov A."/>
            <person name="Andreopoulos B."/>
            <person name="Baker S."/>
            <person name="Barry K."/>
            <person name="Bills G."/>
            <person name="Bluhm B."/>
            <person name="Cannon C."/>
            <person name="Castanera R."/>
            <person name="Culley D."/>
            <person name="Daum C."/>
            <person name="Ezra D."/>
            <person name="Gonzalez J."/>
            <person name="Henrissat B."/>
            <person name="Kuo A."/>
            <person name="Liang C."/>
            <person name="Lipzen A."/>
            <person name="Lutzoni F."/>
            <person name="Magnuson J."/>
            <person name="Mondo S."/>
            <person name="Nolan M."/>
            <person name="Ohm R."/>
            <person name="Pangilinan J."/>
            <person name="Park H.-J."/>
            <person name="Ramirez L."/>
            <person name="Alfaro M."/>
            <person name="Sun H."/>
            <person name="Tritt A."/>
            <person name="Yoshinaga Y."/>
            <person name="Zwiers L.-H."/>
            <person name="Turgeon B."/>
            <person name="Goodwin S."/>
            <person name="Spatafora J."/>
            <person name="Crous P."/>
            <person name="Grigoriev I."/>
        </authorList>
    </citation>
    <scope>NUCLEOTIDE SEQUENCE</scope>
    <source>
        <strain evidence="1">CBS 207.26</strain>
    </source>
</reference>
<proteinExistence type="predicted"/>
<sequence length="154" mass="17471">MMVFSKDSHSPSGVQYTQYSTLYKEAKDAGPARRAARPQIGSNTAAYFHLYKENNDADLVDREVETVKEKQGTPIEFHDASYSTLYKDAEDAGLARRDAEWAKAGLRIESDYPRGWMLLEAGRRKVDNVHTPYMENQENVVGRFEVPQIHSLTA</sequence>
<evidence type="ECO:0000313" key="1">
    <source>
        <dbReference type="EMBL" id="KAF2186662.1"/>
    </source>
</evidence>
<evidence type="ECO:0000313" key="2">
    <source>
        <dbReference type="Proteomes" id="UP000800200"/>
    </source>
</evidence>
<dbReference type="AlphaFoldDB" id="A0A6A6E7C1"/>
<name>A0A6A6E7C1_9PEZI</name>
<gene>
    <name evidence="1" type="ORF">K469DRAFT_687033</name>
</gene>
<dbReference type="Proteomes" id="UP000800200">
    <property type="component" value="Unassembled WGS sequence"/>
</dbReference>
<keyword evidence="2" id="KW-1185">Reference proteome</keyword>
<dbReference type="EMBL" id="ML994629">
    <property type="protein sequence ID" value="KAF2186662.1"/>
    <property type="molecule type" value="Genomic_DNA"/>
</dbReference>